<dbReference type="EMBL" id="GBRH01259885">
    <property type="protein sequence ID" value="JAD38010.1"/>
    <property type="molecule type" value="Transcribed_RNA"/>
</dbReference>
<accession>A0A0A8ZMM8</accession>
<reference evidence="1" key="1">
    <citation type="submission" date="2014-09" db="EMBL/GenBank/DDBJ databases">
        <authorList>
            <person name="Magalhaes I.L.F."/>
            <person name="Oliveira U."/>
            <person name="Santos F.R."/>
            <person name="Vidigal T.H.D.A."/>
            <person name="Brescovit A.D."/>
            <person name="Santos A.J."/>
        </authorList>
    </citation>
    <scope>NUCLEOTIDE SEQUENCE</scope>
    <source>
        <tissue evidence="1">Shoot tissue taken approximately 20 cm above the soil surface</tissue>
    </source>
</reference>
<protein>
    <submittedName>
        <fullName evidence="1">Uncharacterized protein</fullName>
    </submittedName>
</protein>
<sequence>MRFIQLGSRF</sequence>
<name>A0A0A8ZMM8_ARUDO</name>
<evidence type="ECO:0000313" key="1">
    <source>
        <dbReference type="EMBL" id="JAD38010.1"/>
    </source>
</evidence>
<organism evidence="1">
    <name type="scientific">Arundo donax</name>
    <name type="common">Giant reed</name>
    <name type="synonym">Donax arundinaceus</name>
    <dbReference type="NCBI Taxonomy" id="35708"/>
    <lineage>
        <taxon>Eukaryota</taxon>
        <taxon>Viridiplantae</taxon>
        <taxon>Streptophyta</taxon>
        <taxon>Embryophyta</taxon>
        <taxon>Tracheophyta</taxon>
        <taxon>Spermatophyta</taxon>
        <taxon>Magnoliopsida</taxon>
        <taxon>Liliopsida</taxon>
        <taxon>Poales</taxon>
        <taxon>Poaceae</taxon>
        <taxon>PACMAD clade</taxon>
        <taxon>Arundinoideae</taxon>
        <taxon>Arundineae</taxon>
        <taxon>Arundo</taxon>
    </lineage>
</organism>
<proteinExistence type="predicted"/>
<reference evidence="1" key="2">
    <citation type="journal article" date="2015" name="Data Brief">
        <title>Shoot transcriptome of the giant reed, Arundo donax.</title>
        <authorList>
            <person name="Barrero R.A."/>
            <person name="Guerrero F.D."/>
            <person name="Moolhuijzen P."/>
            <person name="Goolsby J.A."/>
            <person name="Tidwell J."/>
            <person name="Bellgard S.E."/>
            <person name="Bellgard M.I."/>
        </authorList>
    </citation>
    <scope>NUCLEOTIDE SEQUENCE</scope>
    <source>
        <tissue evidence="1">Shoot tissue taken approximately 20 cm above the soil surface</tissue>
    </source>
</reference>